<dbReference type="GO" id="GO:0016787">
    <property type="term" value="F:hydrolase activity"/>
    <property type="evidence" value="ECO:0007669"/>
    <property type="project" value="UniProtKB-KW"/>
</dbReference>
<organism evidence="2 3">
    <name type="scientific">Hydrogenophaga atypica</name>
    <dbReference type="NCBI Taxonomy" id="249409"/>
    <lineage>
        <taxon>Bacteria</taxon>
        <taxon>Pseudomonadati</taxon>
        <taxon>Pseudomonadota</taxon>
        <taxon>Betaproteobacteria</taxon>
        <taxon>Burkholderiales</taxon>
        <taxon>Comamonadaceae</taxon>
        <taxon>Hydrogenophaga</taxon>
    </lineage>
</organism>
<evidence type="ECO:0000259" key="1">
    <source>
        <dbReference type="Pfam" id="PF12146"/>
    </source>
</evidence>
<sequence>MKRTMTTLTVTAAFLLSLMLMAVWLGGPRPVARMDSIHQPFARADFSGLPTPSHFAARDGTALAFLRYPAIGTALNRRLVLVHGSSSRARSMHVLARALAQAGFDVVSLDMRGHGDSGPRGHIAYVGQLEDDVADFMQAQPYAGPSTLVGFSSGGGFTLRLAASAQGRLFDRYLLLSPFLHHQSPVTRPDAGGWVSVGLPRLVALNVLNTLGIASLNHLPVMRFALDAGIQSELTPSYSHTLADNFRPHMDWRADLLAAQGQLQVLAGSRDEVFIAERYADTLAQAGRPLPVTLVDGVDHIGMTLDPRGIAAVVKAAQ</sequence>
<dbReference type="PANTHER" id="PTHR43194">
    <property type="entry name" value="HYDROLASE ALPHA/BETA FOLD FAMILY"/>
    <property type="match status" value="1"/>
</dbReference>
<accession>A0ABW2QJV2</accession>
<evidence type="ECO:0000313" key="3">
    <source>
        <dbReference type="Proteomes" id="UP001596501"/>
    </source>
</evidence>
<evidence type="ECO:0000313" key="2">
    <source>
        <dbReference type="EMBL" id="MFC7409720.1"/>
    </source>
</evidence>
<protein>
    <submittedName>
        <fullName evidence="2">Alpha/beta hydrolase</fullName>
    </submittedName>
</protein>
<name>A0ABW2QJV2_9BURK</name>
<dbReference type="RefSeq" id="WP_382223785.1">
    <property type="nucleotide sequence ID" value="NZ_JBHTCA010000008.1"/>
</dbReference>
<dbReference type="InterPro" id="IPR029058">
    <property type="entry name" value="AB_hydrolase_fold"/>
</dbReference>
<keyword evidence="3" id="KW-1185">Reference proteome</keyword>
<reference evidence="3" key="1">
    <citation type="journal article" date="2019" name="Int. J. Syst. Evol. Microbiol.">
        <title>The Global Catalogue of Microorganisms (GCM) 10K type strain sequencing project: providing services to taxonomists for standard genome sequencing and annotation.</title>
        <authorList>
            <consortium name="The Broad Institute Genomics Platform"/>
            <consortium name="The Broad Institute Genome Sequencing Center for Infectious Disease"/>
            <person name="Wu L."/>
            <person name="Ma J."/>
        </authorList>
    </citation>
    <scope>NUCLEOTIDE SEQUENCE [LARGE SCALE GENOMIC DNA]</scope>
    <source>
        <strain evidence="3">CGMCC 1.12371</strain>
    </source>
</reference>
<dbReference type="Pfam" id="PF12146">
    <property type="entry name" value="Hydrolase_4"/>
    <property type="match status" value="1"/>
</dbReference>
<dbReference type="Gene3D" id="3.40.50.1820">
    <property type="entry name" value="alpha/beta hydrolase"/>
    <property type="match status" value="1"/>
</dbReference>
<keyword evidence="2" id="KW-0378">Hydrolase</keyword>
<dbReference type="InterPro" id="IPR022742">
    <property type="entry name" value="Hydrolase_4"/>
</dbReference>
<comment type="caution">
    <text evidence="2">The sequence shown here is derived from an EMBL/GenBank/DDBJ whole genome shotgun (WGS) entry which is preliminary data.</text>
</comment>
<dbReference type="Proteomes" id="UP001596501">
    <property type="component" value="Unassembled WGS sequence"/>
</dbReference>
<dbReference type="InterPro" id="IPR050228">
    <property type="entry name" value="Carboxylesterase_BioH"/>
</dbReference>
<gene>
    <name evidence="2" type="ORF">ACFQPB_12685</name>
</gene>
<dbReference type="SUPFAM" id="SSF53474">
    <property type="entry name" value="alpha/beta-Hydrolases"/>
    <property type="match status" value="1"/>
</dbReference>
<dbReference type="PANTHER" id="PTHR43194:SF2">
    <property type="entry name" value="PEROXISOMAL MEMBRANE PROTEIN LPX1"/>
    <property type="match status" value="1"/>
</dbReference>
<proteinExistence type="predicted"/>
<feature type="domain" description="Serine aminopeptidase S33" evidence="1">
    <location>
        <begin position="77"/>
        <end position="275"/>
    </location>
</feature>
<dbReference type="EMBL" id="JBHTCA010000008">
    <property type="protein sequence ID" value="MFC7409720.1"/>
    <property type="molecule type" value="Genomic_DNA"/>
</dbReference>